<dbReference type="Proteomes" id="UP000178302">
    <property type="component" value="Unassembled WGS sequence"/>
</dbReference>
<dbReference type="AlphaFoldDB" id="A0A1G2LPG1"/>
<dbReference type="EMBL" id="MHQZ01000033">
    <property type="protein sequence ID" value="OHA13497.1"/>
    <property type="molecule type" value="Genomic_DNA"/>
</dbReference>
<accession>A0A1G2LPG1</accession>
<feature type="transmembrane region" description="Helical" evidence="1">
    <location>
        <begin position="335"/>
        <end position="352"/>
    </location>
</feature>
<feature type="transmembrane region" description="Helical" evidence="1">
    <location>
        <begin position="305"/>
        <end position="328"/>
    </location>
</feature>
<feature type="transmembrane region" description="Helical" evidence="1">
    <location>
        <begin position="263"/>
        <end position="285"/>
    </location>
</feature>
<gene>
    <name evidence="2" type="ORF">A2909_00615</name>
</gene>
<reference evidence="2 3" key="1">
    <citation type="journal article" date="2016" name="Nat. Commun.">
        <title>Thousands of microbial genomes shed light on interconnected biogeochemical processes in an aquifer system.</title>
        <authorList>
            <person name="Anantharaman K."/>
            <person name="Brown C.T."/>
            <person name="Hug L.A."/>
            <person name="Sharon I."/>
            <person name="Castelle C.J."/>
            <person name="Probst A.J."/>
            <person name="Thomas B.C."/>
            <person name="Singh A."/>
            <person name="Wilkins M.J."/>
            <person name="Karaoz U."/>
            <person name="Brodie E.L."/>
            <person name="Williams K.H."/>
            <person name="Hubbard S.S."/>
            <person name="Banfield J.F."/>
        </authorList>
    </citation>
    <scope>NUCLEOTIDE SEQUENCE [LARGE SCALE GENOMIC DNA]</scope>
</reference>
<proteinExistence type="predicted"/>
<protein>
    <recommendedName>
        <fullName evidence="4">Glycosyltransferase RgtA/B/C/D-like domain-containing protein</fullName>
    </recommendedName>
</protein>
<feature type="transmembrane region" description="Helical" evidence="1">
    <location>
        <begin position="184"/>
        <end position="209"/>
    </location>
</feature>
<keyword evidence="1" id="KW-1133">Transmembrane helix</keyword>
<keyword evidence="1" id="KW-0812">Transmembrane</keyword>
<comment type="caution">
    <text evidence="2">The sequence shown here is derived from an EMBL/GenBank/DDBJ whole genome shotgun (WGS) entry which is preliminary data.</text>
</comment>
<feature type="transmembrane region" description="Helical" evidence="1">
    <location>
        <begin position="364"/>
        <end position="383"/>
    </location>
</feature>
<feature type="transmembrane region" description="Helical" evidence="1">
    <location>
        <begin position="239"/>
        <end position="256"/>
    </location>
</feature>
<feature type="transmembrane region" description="Helical" evidence="1">
    <location>
        <begin position="17"/>
        <end position="38"/>
    </location>
</feature>
<feature type="transmembrane region" description="Helical" evidence="1">
    <location>
        <begin position="110"/>
        <end position="128"/>
    </location>
</feature>
<evidence type="ECO:0000256" key="1">
    <source>
        <dbReference type="SAM" id="Phobius"/>
    </source>
</evidence>
<feature type="transmembrane region" description="Helical" evidence="1">
    <location>
        <begin position="140"/>
        <end position="164"/>
    </location>
</feature>
<feature type="transmembrane region" description="Helical" evidence="1">
    <location>
        <begin position="395"/>
        <end position="415"/>
    </location>
</feature>
<feature type="non-terminal residue" evidence="2">
    <location>
        <position position="540"/>
    </location>
</feature>
<evidence type="ECO:0000313" key="3">
    <source>
        <dbReference type="Proteomes" id="UP000178302"/>
    </source>
</evidence>
<evidence type="ECO:0008006" key="4">
    <source>
        <dbReference type="Google" id="ProtNLM"/>
    </source>
</evidence>
<organism evidence="2 3">
    <name type="scientific">Candidatus Tagabacteria bacterium RIFCSPLOWO2_01_FULL_39_11</name>
    <dbReference type="NCBI Taxonomy" id="1802295"/>
    <lineage>
        <taxon>Bacteria</taxon>
        <taxon>Candidatus Tagaibacteriota</taxon>
    </lineage>
</organism>
<evidence type="ECO:0000313" key="2">
    <source>
        <dbReference type="EMBL" id="OHA13497.1"/>
    </source>
</evidence>
<name>A0A1G2LPG1_9BACT</name>
<sequence length="540" mass="62994">MKLKTLIQSIGWTEWRWVFWLALAVIIITSLPLLYGWWATPADYQFTGIHFALPNDWFVFYSYLEQVRQGHWLFTNLFTAEPSQPVFNILWLVVGWLAKIFHLGDVAAFNLARIILIPVFFSVAYVFIGYLFDSIKQRRWVLILLTFSSGLGFLLLNQIIIYPYNFAAGQHHWPMDLWVPEFNTFLTLYYSPHFIASLTLFLATIFLAALAAETKLIRYSFSAGITALVLFSFHPFHVISLLSVILVYYLVLMLEAKKWSWPLFGHYSLLVLLAAPAIIYYLYLVQTDWVISQKALQNLNFTTPLWLTFFSGGVLLLLALVQTGLILIKKQFSSRNLLLIVWFLVQFVMIYWPVNYQRRMTEGWHFPLVALTALSLFPLSHWWKKKNKSGPKRVFEWRWAFLVLLSLGLVISNLFQLAADFIVYNERRTLAYISQEIIDAALWFKSTDPNSVIFNSSDRIVNIIPAYAGRPVYVGHGVETPAFGPKQTEVAWFFDHNRDQDKEINFLRRRNIDYLFYGPSERALGSYQPETKFYLRATYT</sequence>
<keyword evidence="1" id="KW-0472">Membrane</keyword>